<protein>
    <submittedName>
        <fullName evidence="2">Uncharacterized protein</fullName>
    </submittedName>
</protein>
<accession>A0A9P6N3S3</accession>
<evidence type="ECO:0000256" key="1">
    <source>
        <dbReference type="SAM" id="MobiDB-lite"/>
    </source>
</evidence>
<evidence type="ECO:0000313" key="3">
    <source>
        <dbReference type="Proteomes" id="UP000703661"/>
    </source>
</evidence>
<feature type="compositionally biased region" description="Polar residues" evidence="1">
    <location>
        <begin position="257"/>
        <end position="289"/>
    </location>
</feature>
<dbReference type="GO" id="GO:0005655">
    <property type="term" value="C:nucleolar ribonuclease P complex"/>
    <property type="evidence" value="ECO:0007669"/>
    <property type="project" value="TreeGrafter"/>
</dbReference>
<evidence type="ECO:0000313" key="2">
    <source>
        <dbReference type="EMBL" id="KAG0024141.1"/>
    </source>
</evidence>
<dbReference type="Pfam" id="PF04032">
    <property type="entry name" value="Rpr2"/>
    <property type="match status" value="1"/>
</dbReference>
<dbReference type="EMBL" id="JAAAID010000028">
    <property type="protein sequence ID" value="KAG0024141.1"/>
    <property type="molecule type" value="Genomic_DNA"/>
</dbReference>
<dbReference type="InterPro" id="IPR007175">
    <property type="entry name" value="Rpr2/Snm1/Rpp21"/>
</dbReference>
<dbReference type="GO" id="GO:0008033">
    <property type="term" value="P:tRNA processing"/>
    <property type="evidence" value="ECO:0007669"/>
    <property type="project" value="TreeGrafter"/>
</dbReference>
<reference evidence="2" key="1">
    <citation type="journal article" date="2020" name="Fungal Divers.">
        <title>Resolving the Mortierellaceae phylogeny through synthesis of multi-gene phylogenetics and phylogenomics.</title>
        <authorList>
            <person name="Vandepol N."/>
            <person name="Liber J."/>
            <person name="Desiro A."/>
            <person name="Na H."/>
            <person name="Kennedy M."/>
            <person name="Barry K."/>
            <person name="Grigoriev I.V."/>
            <person name="Miller A.N."/>
            <person name="O'Donnell K."/>
            <person name="Stajich J.E."/>
            <person name="Bonito G."/>
        </authorList>
    </citation>
    <scope>NUCLEOTIDE SEQUENCE</scope>
    <source>
        <strain evidence="2">NRRL 2769</strain>
    </source>
</reference>
<dbReference type="Proteomes" id="UP000703661">
    <property type="component" value="Unassembled WGS sequence"/>
</dbReference>
<dbReference type="OrthoDB" id="438080at2759"/>
<dbReference type="PANTHER" id="PTHR14742">
    <property type="entry name" value="RIBONUCLEASE P SUBUNIT P21"/>
    <property type="match status" value="1"/>
</dbReference>
<sequence length="389" mass="41422">MAEANARLEFLWKASHLLLNQCPGASSHYMSQFLSLANSRDLRLHEDIQAKSCAACGSIFVPGVNSKVRVVPVNETKVERERRKKVNRKKAKMEKLKCSKGGSISDTAKKVVRSIDGSDTEMTVATQSTTATSSTLATAPAVEQQQCPSTPLQKSARKVIRITPYTELAQQQQSQQQQRRLIGGNHTDGNSAKKTEKRANQLLNHVIYSCQRCNRDTELPGTKEGYLNTRIKTPKPISQRRKLKAEQEQARAAPEPTSNVTTSIPVGSNSGQTTLHPTVNSKRPVSAISSPGLPDNKRPKHSTSMPASPVGGLSKVSSAASSAASSPVSSPRVPAPDNGKLGGGGGNRKKKKGGLAGLLASQQKPKDPSNDGSSGSGGDSVLANFLMGL</sequence>
<proteinExistence type="predicted"/>
<dbReference type="AlphaFoldDB" id="A0A9P6N3S3"/>
<feature type="region of interest" description="Disordered" evidence="1">
    <location>
        <begin position="169"/>
        <end position="195"/>
    </location>
</feature>
<dbReference type="PANTHER" id="PTHR14742:SF3">
    <property type="entry name" value="RIBONUCLEASE MRP PROTEIN SUBUNIT SNM1"/>
    <property type="match status" value="1"/>
</dbReference>
<organism evidence="2 3">
    <name type="scientific">Entomortierella chlamydospora</name>
    <dbReference type="NCBI Taxonomy" id="101097"/>
    <lineage>
        <taxon>Eukaryota</taxon>
        <taxon>Fungi</taxon>
        <taxon>Fungi incertae sedis</taxon>
        <taxon>Mucoromycota</taxon>
        <taxon>Mortierellomycotina</taxon>
        <taxon>Mortierellomycetes</taxon>
        <taxon>Mortierellales</taxon>
        <taxon>Mortierellaceae</taxon>
        <taxon>Entomortierella</taxon>
    </lineage>
</organism>
<keyword evidence="3" id="KW-1185">Reference proteome</keyword>
<name>A0A9P6N3S3_9FUNG</name>
<gene>
    <name evidence="2" type="ORF">BGZ80_005688</name>
</gene>
<feature type="compositionally biased region" description="Low complexity" evidence="1">
    <location>
        <begin position="316"/>
        <end position="339"/>
    </location>
</feature>
<feature type="region of interest" description="Disordered" evidence="1">
    <location>
        <begin position="217"/>
        <end position="389"/>
    </location>
</feature>
<comment type="caution">
    <text evidence="2">The sequence shown here is derived from an EMBL/GenBank/DDBJ whole genome shotgun (WGS) entry which is preliminary data.</text>
</comment>